<proteinExistence type="predicted"/>
<dbReference type="AlphaFoldDB" id="A0A915CEU7"/>
<evidence type="ECO:0000313" key="1">
    <source>
        <dbReference type="Proteomes" id="UP000887569"/>
    </source>
</evidence>
<dbReference type="Proteomes" id="UP000887569">
    <property type="component" value="Unplaced"/>
</dbReference>
<reference evidence="2" key="1">
    <citation type="submission" date="2022-11" db="UniProtKB">
        <authorList>
            <consortium name="WormBaseParasite"/>
        </authorList>
    </citation>
    <scope>IDENTIFICATION</scope>
</reference>
<keyword evidence="1" id="KW-1185">Reference proteome</keyword>
<name>A0A915CEU7_PARUN</name>
<evidence type="ECO:0000313" key="2">
    <source>
        <dbReference type="WBParaSite" id="PgR146_g006_t01"/>
    </source>
</evidence>
<dbReference type="WBParaSite" id="PgR146_g006_t01">
    <property type="protein sequence ID" value="PgR146_g006_t01"/>
    <property type="gene ID" value="PgR146_g006"/>
</dbReference>
<protein>
    <submittedName>
        <fullName evidence="2">Uncharacterized protein</fullName>
    </submittedName>
</protein>
<organism evidence="1 2">
    <name type="scientific">Parascaris univalens</name>
    <name type="common">Nematode worm</name>
    <dbReference type="NCBI Taxonomy" id="6257"/>
    <lineage>
        <taxon>Eukaryota</taxon>
        <taxon>Metazoa</taxon>
        <taxon>Ecdysozoa</taxon>
        <taxon>Nematoda</taxon>
        <taxon>Chromadorea</taxon>
        <taxon>Rhabditida</taxon>
        <taxon>Spirurina</taxon>
        <taxon>Ascaridomorpha</taxon>
        <taxon>Ascaridoidea</taxon>
        <taxon>Ascarididae</taxon>
        <taxon>Parascaris</taxon>
    </lineage>
</organism>
<sequence>MWKQCYQQQKMHNILRTFVSAQKNQQTEASLADQPHCSA</sequence>
<accession>A0A915CEU7</accession>